<dbReference type="HAMAP" id="MF_00902">
    <property type="entry name" value="TatC"/>
    <property type="match status" value="1"/>
</dbReference>
<evidence type="ECO:0000256" key="2">
    <source>
        <dbReference type="ARBA" id="ARBA00022692"/>
    </source>
</evidence>
<evidence type="ECO:0000256" key="7">
    <source>
        <dbReference type="HAMAP-Rule" id="MF_00902"/>
    </source>
</evidence>
<dbReference type="Pfam" id="PF00902">
    <property type="entry name" value="TatC"/>
    <property type="match status" value="1"/>
</dbReference>
<evidence type="ECO:0000256" key="4">
    <source>
        <dbReference type="ARBA" id="ARBA00022989"/>
    </source>
</evidence>
<keyword evidence="3 7" id="KW-0653">Protein transport</keyword>
<feature type="transmembrane region" description="Helical" evidence="7">
    <location>
        <begin position="70"/>
        <end position="96"/>
    </location>
</feature>
<evidence type="ECO:0000256" key="6">
    <source>
        <dbReference type="ARBA" id="ARBA00023136"/>
    </source>
</evidence>
<dbReference type="AlphaFoldDB" id="A0A367Z0E8"/>
<evidence type="ECO:0000313" key="8">
    <source>
        <dbReference type="EMBL" id="RCK71558.1"/>
    </source>
</evidence>
<comment type="function">
    <text evidence="7">Part of the twin-arginine translocation (Tat) system that transports large folded proteins containing a characteristic twin-arginine motif in their signal peptide across membranes. Together with TatB, TatC is part of a receptor directly interacting with Tat signal peptides.</text>
</comment>
<protein>
    <recommendedName>
        <fullName evidence="7">Sec-independent protein translocase protein TatC</fullName>
    </recommendedName>
</protein>
<dbReference type="PANTHER" id="PTHR30371">
    <property type="entry name" value="SEC-INDEPENDENT PROTEIN TRANSLOCASE PROTEIN TATC"/>
    <property type="match status" value="1"/>
</dbReference>
<comment type="similarity">
    <text evidence="7">Belongs to the TatC family.</text>
</comment>
<dbReference type="PANTHER" id="PTHR30371:SF0">
    <property type="entry name" value="SEC-INDEPENDENT PROTEIN TRANSLOCASE PROTEIN TATC, CHLOROPLASTIC-RELATED"/>
    <property type="match status" value="1"/>
</dbReference>
<keyword evidence="6 7" id="KW-0472">Membrane</keyword>
<dbReference type="PRINTS" id="PR01840">
    <property type="entry name" value="TATCFAMILY"/>
</dbReference>
<reference evidence="8 9" key="1">
    <citation type="submission" date="2018-07" db="EMBL/GenBank/DDBJ databases">
        <title>Desertimonas flava gen. nov. sp. nov.</title>
        <authorList>
            <person name="Liu S."/>
        </authorList>
    </citation>
    <scope>NUCLEOTIDE SEQUENCE [LARGE SCALE GENOMIC DNA]</scope>
    <source>
        <strain evidence="8 9">16Sb5-5</strain>
    </source>
</reference>
<comment type="subunit">
    <text evidence="7">The Tat system comprises two distinct complexes: a TatABC complex, containing multiple copies of TatA, TatB and TatC subunits, and a separate TatA complex, containing only TatA subunits. Substrates initially bind to the TatABC complex, which probably triggers association of the separate TatA complex to form the active translocon.</text>
</comment>
<evidence type="ECO:0000313" key="9">
    <source>
        <dbReference type="Proteomes" id="UP000252770"/>
    </source>
</evidence>
<gene>
    <name evidence="7 8" type="primary">tatC</name>
    <name evidence="8" type="ORF">DT076_03240</name>
</gene>
<dbReference type="GO" id="GO:0065002">
    <property type="term" value="P:intracellular protein transmembrane transport"/>
    <property type="evidence" value="ECO:0007669"/>
    <property type="project" value="TreeGrafter"/>
</dbReference>
<comment type="subcellular location">
    <subcellularLocation>
        <location evidence="7">Cell membrane</location>
        <topology evidence="7">Multi-pass membrane protein</topology>
    </subcellularLocation>
    <subcellularLocation>
        <location evidence="1">Membrane</location>
        <topology evidence="1">Multi-pass membrane protein</topology>
    </subcellularLocation>
</comment>
<accession>A0A367Z0E8</accession>
<dbReference type="GO" id="GO:0009977">
    <property type="term" value="F:proton motive force dependent protein transmembrane transporter activity"/>
    <property type="evidence" value="ECO:0007669"/>
    <property type="project" value="TreeGrafter"/>
</dbReference>
<comment type="caution">
    <text evidence="8">The sequence shown here is derived from an EMBL/GenBank/DDBJ whole genome shotgun (WGS) entry which is preliminary data.</text>
</comment>
<dbReference type="InterPro" id="IPR002033">
    <property type="entry name" value="TatC"/>
</dbReference>
<keyword evidence="9" id="KW-1185">Reference proteome</keyword>
<evidence type="ECO:0000256" key="5">
    <source>
        <dbReference type="ARBA" id="ARBA00023010"/>
    </source>
</evidence>
<dbReference type="EMBL" id="QOUI01000001">
    <property type="protein sequence ID" value="RCK71558.1"/>
    <property type="molecule type" value="Genomic_DNA"/>
</dbReference>
<feature type="transmembrane region" description="Helical" evidence="7">
    <location>
        <begin position="215"/>
        <end position="235"/>
    </location>
</feature>
<feature type="transmembrane region" description="Helical" evidence="7">
    <location>
        <begin position="193"/>
        <end position="209"/>
    </location>
</feature>
<dbReference type="GO" id="GO:0033281">
    <property type="term" value="C:TAT protein transport complex"/>
    <property type="evidence" value="ECO:0007669"/>
    <property type="project" value="UniProtKB-UniRule"/>
</dbReference>
<dbReference type="Proteomes" id="UP000252770">
    <property type="component" value="Unassembled WGS sequence"/>
</dbReference>
<keyword evidence="7" id="KW-1003">Cell membrane</keyword>
<dbReference type="GO" id="GO:0043953">
    <property type="term" value="P:protein transport by the Tat complex"/>
    <property type="evidence" value="ECO:0007669"/>
    <property type="project" value="UniProtKB-UniRule"/>
</dbReference>
<feature type="transmembrane region" description="Helical" evidence="7">
    <location>
        <begin position="12"/>
        <end position="32"/>
    </location>
</feature>
<feature type="transmembrane region" description="Helical" evidence="7">
    <location>
        <begin position="158"/>
        <end position="181"/>
    </location>
</feature>
<dbReference type="NCBIfam" id="TIGR00945">
    <property type="entry name" value="tatC"/>
    <property type="match status" value="1"/>
</dbReference>
<feature type="transmembrane region" description="Helical" evidence="7">
    <location>
        <begin position="108"/>
        <end position="131"/>
    </location>
</feature>
<sequence length="260" mass="27992">MSIWDHLRELRYRLTIAVIAVVVVSVLSAIFFRELYALVAYPYNQAAEMVLADNPGADISLVNSGIAAPFLLVLRICGFAGLILSAPIWLYQLWAFIAPALLAREKKWALAFIGSATPLFLGGVGLAYLLMPTAMAVMLGFTVDGTTNLIDGSDYLGFVMQMMVVFGVAFLLPVVVVALNIMGIVKATQLSQARTIVIFGSFVVGAVATPSTDPFSMLALAVPLSLLFVLAEIICHANDRRRARRRPAEEAAVGTPELTS</sequence>
<keyword evidence="5 7" id="KW-0811">Translocation</keyword>
<keyword evidence="2 7" id="KW-0812">Transmembrane</keyword>
<evidence type="ECO:0000256" key="3">
    <source>
        <dbReference type="ARBA" id="ARBA00022927"/>
    </source>
</evidence>
<keyword evidence="4 7" id="KW-1133">Transmembrane helix</keyword>
<organism evidence="8 9">
    <name type="scientific">Desertihabitans brevis</name>
    <dbReference type="NCBI Taxonomy" id="2268447"/>
    <lineage>
        <taxon>Bacteria</taxon>
        <taxon>Bacillati</taxon>
        <taxon>Actinomycetota</taxon>
        <taxon>Actinomycetes</taxon>
        <taxon>Propionibacteriales</taxon>
        <taxon>Propionibacteriaceae</taxon>
        <taxon>Desertihabitans</taxon>
    </lineage>
</organism>
<proteinExistence type="inferred from homology"/>
<evidence type="ECO:0000256" key="1">
    <source>
        <dbReference type="ARBA" id="ARBA00004141"/>
    </source>
</evidence>
<keyword evidence="7" id="KW-0813">Transport</keyword>
<name>A0A367Z0E8_9ACTN</name>